<dbReference type="PROSITE" id="PS01359">
    <property type="entry name" value="ZF_PHD_1"/>
    <property type="match status" value="1"/>
</dbReference>
<evidence type="ECO:0000313" key="8">
    <source>
        <dbReference type="Ensembl" id="ENSONIP00000050390.1"/>
    </source>
</evidence>
<dbReference type="Ensembl" id="ENSONIT00000084375.1">
    <property type="protein sequence ID" value="ENSONIP00000050390.1"/>
    <property type="gene ID" value="ENSONIG00000009575.2"/>
</dbReference>
<name>A0A669CQV6_ORENI</name>
<evidence type="ECO:0000256" key="1">
    <source>
        <dbReference type="ARBA" id="ARBA00022723"/>
    </source>
</evidence>
<feature type="compositionally biased region" description="Basic residues" evidence="6">
    <location>
        <begin position="608"/>
        <end position="618"/>
    </location>
</feature>
<gene>
    <name evidence="8" type="primary">rsf1b.1</name>
</gene>
<keyword evidence="9" id="KW-1185">Reference proteome</keyword>
<dbReference type="Proteomes" id="UP000005207">
    <property type="component" value="Linkage group LG10"/>
</dbReference>
<dbReference type="PANTHER" id="PTHR14296">
    <property type="entry name" value="REMODELING AND SPACING FACTOR 1"/>
    <property type="match status" value="1"/>
</dbReference>
<feature type="compositionally biased region" description="Basic and acidic residues" evidence="6">
    <location>
        <begin position="655"/>
        <end position="680"/>
    </location>
</feature>
<dbReference type="PROSITE" id="PS50016">
    <property type="entry name" value="ZF_PHD_2"/>
    <property type="match status" value="1"/>
</dbReference>
<dbReference type="InterPro" id="IPR028938">
    <property type="entry name" value="Rsf1-like"/>
</dbReference>
<feature type="compositionally biased region" description="Acidic residues" evidence="6">
    <location>
        <begin position="1193"/>
        <end position="1206"/>
    </location>
</feature>
<dbReference type="InterPro" id="IPR013083">
    <property type="entry name" value="Znf_RING/FYVE/PHD"/>
</dbReference>
<feature type="compositionally biased region" description="Basic residues" evidence="6">
    <location>
        <begin position="1179"/>
        <end position="1190"/>
    </location>
</feature>
<feature type="compositionally biased region" description="Basic residues" evidence="6">
    <location>
        <begin position="764"/>
        <end position="774"/>
    </location>
</feature>
<keyword evidence="2 4" id="KW-0863">Zinc-finger</keyword>
<feature type="compositionally biased region" description="Basic and acidic residues" evidence="6">
    <location>
        <begin position="1230"/>
        <end position="1243"/>
    </location>
</feature>
<accession>A0A669CQV6</accession>
<proteinExistence type="predicted"/>
<evidence type="ECO:0000256" key="6">
    <source>
        <dbReference type="SAM" id="MobiDB-lite"/>
    </source>
</evidence>
<feature type="compositionally biased region" description="Basic and acidic residues" evidence="6">
    <location>
        <begin position="430"/>
        <end position="449"/>
    </location>
</feature>
<feature type="compositionally biased region" description="Acidic residues" evidence="6">
    <location>
        <begin position="1220"/>
        <end position="1229"/>
    </location>
</feature>
<evidence type="ECO:0000256" key="2">
    <source>
        <dbReference type="ARBA" id="ARBA00022771"/>
    </source>
</evidence>
<dbReference type="InterPro" id="IPR011011">
    <property type="entry name" value="Znf_FYVE_PHD"/>
</dbReference>
<reference evidence="8" key="3">
    <citation type="submission" date="2025-09" db="UniProtKB">
        <authorList>
            <consortium name="Ensembl"/>
        </authorList>
    </citation>
    <scope>IDENTIFICATION</scope>
</reference>
<evidence type="ECO:0000256" key="3">
    <source>
        <dbReference type="ARBA" id="ARBA00022833"/>
    </source>
</evidence>
<dbReference type="InterPro" id="IPR019787">
    <property type="entry name" value="Znf_PHD-finger"/>
</dbReference>
<reference evidence="9" key="1">
    <citation type="submission" date="2012-01" db="EMBL/GenBank/DDBJ databases">
        <title>The Genome Sequence of Oreochromis niloticus (Nile Tilapia).</title>
        <authorList>
            <consortium name="Broad Institute Genome Assembly Team"/>
            <consortium name="Broad Institute Sequencing Platform"/>
            <person name="Di Palma F."/>
            <person name="Johnson J."/>
            <person name="Lander E.S."/>
            <person name="Lindblad-Toh K."/>
        </authorList>
    </citation>
    <scope>NUCLEOTIDE SEQUENCE [LARGE SCALE GENOMIC DNA]</scope>
</reference>
<feature type="compositionally biased region" description="Acidic residues" evidence="6">
    <location>
        <begin position="1018"/>
        <end position="1036"/>
    </location>
</feature>
<feature type="compositionally biased region" description="Basic and acidic residues" evidence="6">
    <location>
        <begin position="380"/>
        <end position="418"/>
    </location>
</feature>
<feature type="compositionally biased region" description="Basic and acidic residues" evidence="6">
    <location>
        <begin position="188"/>
        <end position="206"/>
    </location>
</feature>
<dbReference type="GeneTree" id="ENSGT00530000064411"/>
<feature type="compositionally biased region" description="Basic and acidic residues" evidence="6">
    <location>
        <begin position="114"/>
        <end position="126"/>
    </location>
</feature>
<evidence type="ECO:0000256" key="5">
    <source>
        <dbReference type="SAM" id="Coils"/>
    </source>
</evidence>
<dbReference type="SMART" id="SM00249">
    <property type="entry name" value="PHD"/>
    <property type="match status" value="1"/>
</dbReference>
<feature type="compositionally biased region" description="Polar residues" evidence="6">
    <location>
        <begin position="1118"/>
        <end position="1135"/>
    </location>
</feature>
<feature type="compositionally biased region" description="Basic residues" evidence="6">
    <location>
        <begin position="1064"/>
        <end position="1073"/>
    </location>
</feature>
<dbReference type="Pfam" id="PF00628">
    <property type="entry name" value="PHD"/>
    <property type="match status" value="1"/>
</dbReference>
<protein>
    <submittedName>
        <fullName evidence="8">Remodeling and spacing factor 1b, tandem duplicate 1</fullName>
    </submittedName>
</protein>
<feature type="compositionally biased region" description="Basic residues" evidence="6">
    <location>
        <begin position="711"/>
        <end position="730"/>
    </location>
</feature>
<feature type="coiled-coil region" evidence="5">
    <location>
        <begin position="841"/>
        <end position="875"/>
    </location>
</feature>
<sequence>MKTAKTPPGKAEAELDSENVSKKAQNIKEEPMEVVDTKSNSSEQTPDSETLCISVKEEKGEEPKKTSAEEMQQAMKNDQQAKIPLKKRGMKFSEDFDKNNAIIVQNPSLSNLKEAAKDDSTPDQSKKALSINDHINGEVTQSEKGSPERVTEAVEKSVDVKENNAPTTDEEVKKDKKDEPQGVTSHQADLEKKTQDEKETEKRETCESSLPPTEPTPLSKEINNTAEKSSNHEEHEEMKESKPADTEESCKVNKTTLKESHKILTADESGNLNLNHEVESKEAESKVSKKSEEKLDCTDMDTSESSQTKEAKTPENVTHKQTDTSDSKETGSSEANVEKTDSFALEEKPESCKTTETQSADTPEKSVDSETSESKSVTKKTSEKAEETANTKESVDQPVIEKVDKSDSCKAAEKHDSIEDAEMAPTVCETKTEKPEDIKKTVNCEDGTVRHASKISDSVSGPVAAEGQGAKLDVTKPQKDDKAEMNSVAQKPAEQPSEGQDKTPSPVEKTDASDEKPETEQEKDSEKKPCAIEAEHPSSENKKDADKESEKDTDKEKLSNCKEDSTADELSKTEESKGKSEDVDTRAKKDVANGSEAPADVQEQGVCRKNKRPVHRRKVELQREERQGDSESDTNVGRSLRRSPRISRPTPKAVEIQDKKQEKSQAPQKRDEEKSEKEKCEDEEDKEEEVVKVVQKKPREKKTDQEGQTKPKARKRRRVRWSNTRTRRRKKDSEDEDENSDQESSEEDESEEEDDSDEDYKVERTKKRRNRNRERRSSDSSTSSDEDLPPNDDPCKHCGLSNHPELILLCDSCDSGYHTACLRPPLMIIPDGEWFCPPCQHKQLCDKLEEQLQNLDAALKKKERAERRKERLIYVGISVENIIAPSVEVEEEKPEIIIKEKKETKKSKSWGRRSTRAKKTISYRFDEFDEAIEEAIEEDIKEAEGGGAGRGKDMANITGHRGKDISTILQAEEGKENGQPPRPSAGQRRKKRRRLNDLDSDSTVDEEESEEEFRLSESSEEEFVVTDNDTEAESEADSNNSDFGSNGSGRHRKSSRSRLLTCRRSSRKRRRPRGYSDDEEDETDEEDDDDEIVTEGSSEYSDSDLDMSRRRSRRSQKKQVNYCETSESEGSQAETNRAKTKPRRRQESSDSDASFSRDSEEDSRDWRSNKISSEEDSRQRRRLLALKRRRASEDDDSDDDSDESSEEDRPIRKRVNRIDSDDDDDEEQQEEKPKEKKTEEESKGTNALDCGLVELPPANGQSPIKSLEGIISRPATTIATVTAPGIIPHLEPPKSISATPAAAIAPNGLVGQDIAAQDDDEDDLLGVTDLVDYVCNNEQL</sequence>
<dbReference type="Gene3D" id="3.30.40.10">
    <property type="entry name" value="Zinc/RING finger domain, C3HC4 (zinc finger)"/>
    <property type="match status" value="1"/>
</dbReference>
<feature type="compositionally biased region" description="Basic and acidic residues" evidence="6">
    <location>
        <begin position="619"/>
        <end position="629"/>
    </location>
</feature>
<feature type="compositionally biased region" description="Basic and acidic residues" evidence="6">
    <location>
        <begin position="473"/>
        <end position="484"/>
    </location>
</feature>
<feature type="domain" description="PHD-type" evidence="7">
    <location>
        <begin position="792"/>
        <end position="842"/>
    </location>
</feature>
<evidence type="ECO:0000313" key="9">
    <source>
        <dbReference type="Proteomes" id="UP000005207"/>
    </source>
</evidence>
<evidence type="ECO:0000256" key="4">
    <source>
        <dbReference type="PROSITE-ProRule" id="PRU00146"/>
    </source>
</evidence>
<keyword evidence="1" id="KW-0479">Metal-binding</keyword>
<feature type="compositionally biased region" description="Basic and acidic residues" evidence="6">
    <location>
        <begin position="1164"/>
        <end position="1178"/>
    </location>
</feature>
<feature type="compositionally biased region" description="Basic and acidic residues" evidence="6">
    <location>
        <begin position="55"/>
        <end position="68"/>
    </location>
</feature>
<feature type="compositionally biased region" description="Acidic residues" evidence="6">
    <location>
        <begin position="998"/>
        <end position="1011"/>
    </location>
</feature>
<feature type="compositionally biased region" description="Acidic residues" evidence="6">
    <location>
        <begin position="734"/>
        <end position="760"/>
    </location>
</feature>
<feature type="compositionally biased region" description="Basic and acidic residues" evidence="6">
    <location>
        <begin position="508"/>
        <end position="591"/>
    </location>
</feature>
<dbReference type="GO" id="GO:0008270">
    <property type="term" value="F:zinc ion binding"/>
    <property type="evidence" value="ECO:0007669"/>
    <property type="project" value="UniProtKB-KW"/>
</dbReference>
<dbReference type="PANTHER" id="PTHR14296:SF18">
    <property type="entry name" value="REMODELING AND SPACING FACTOR 1 ISOFORM X1"/>
    <property type="match status" value="1"/>
</dbReference>
<organism evidence="8 9">
    <name type="scientific">Oreochromis niloticus</name>
    <name type="common">Nile tilapia</name>
    <name type="synonym">Tilapia nilotica</name>
    <dbReference type="NCBI Taxonomy" id="8128"/>
    <lineage>
        <taxon>Eukaryota</taxon>
        <taxon>Metazoa</taxon>
        <taxon>Chordata</taxon>
        <taxon>Craniata</taxon>
        <taxon>Vertebrata</taxon>
        <taxon>Euteleostomi</taxon>
        <taxon>Actinopterygii</taxon>
        <taxon>Neopterygii</taxon>
        <taxon>Teleostei</taxon>
        <taxon>Neoteleostei</taxon>
        <taxon>Acanthomorphata</taxon>
        <taxon>Ovalentaria</taxon>
        <taxon>Cichlomorphae</taxon>
        <taxon>Cichliformes</taxon>
        <taxon>Cichlidae</taxon>
        <taxon>African cichlids</taxon>
        <taxon>Pseudocrenilabrinae</taxon>
        <taxon>Oreochromini</taxon>
        <taxon>Oreochromis</taxon>
    </lineage>
</organism>
<feature type="compositionally biased region" description="Basic and acidic residues" evidence="6">
    <location>
        <begin position="307"/>
        <end position="353"/>
    </location>
</feature>
<reference evidence="8" key="2">
    <citation type="submission" date="2025-08" db="UniProtKB">
        <authorList>
            <consortium name="Ensembl"/>
        </authorList>
    </citation>
    <scope>IDENTIFICATION</scope>
</reference>
<dbReference type="GO" id="GO:0031213">
    <property type="term" value="C:RSF complex"/>
    <property type="evidence" value="ECO:0007669"/>
    <property type="project" value="InterPro"/>
</dbReference>
<feature type="compositionally biased region" description="Acidic residues" evidence="6">
    <location>
        <begin position="1077"/>
        <end position="1093"/>
    </location>
</feature>
<dbReference type="GO" id="GO:0045892">
    <property type="term" value="P:negative regulation of DNA-templated transcription"/>
    <property type="evidence" value="ECO:0007669"/>
    <property type="project" value="TreeGrafter"/>
</dbReference>
<dbReference type="SUPFAM" id="SSF57903">
    <property type="entry name" value="FYVE/PHD zinc finger"/>
    <property type="match status" value="1"/>
</dbReference>
<feature type="region of interest" description="Disordered" evidence="6">
    <location>
        <begin position="107"/>
        <end position="791"/>
    </location>
</feature>
<dbReference type="InterPro" id="IPR019786">
    <property type="entry name" value="Zinc_finger_PHD-type_CS"/>
</dbReference>
<feature type="compositionally biased region" description="Low complexity" evidence="6">
    <location>
        <begin position="207"/>
        <end position="219"/>
    </location>
</feature>
<keyword evidence="5" id="KW-0175">Coiled coil</keyword>
<dbReference type="CDD" id="cd15543">
    <property type="entry name" value="PHD_RSF1"/>
    <property type="match status" value="1"/>
</dbReference>
<feature type="compositionally biased region" description="Basic and acidic residues" evidence="6">
    <location>
        <begin position="229"/>
        <end position="265"/>
    </location>
</feature>
<feature type="compositionally biased region" description="Basic and acidic residues" evidence="6">
    <location>
        <begin position="170"/>
        <end position="180"/>
    </location>
</feature>
<dbReference type="GO" id="GO:0042393">
    <property type="term" value="F:histone binding"/>
    <property type="evidence" value="ECO:0007669"/>
    <property type="project" value="TreeGrafter"/>
</dbReference>
<feature type="region of interest" description="Disordered" evidence="6">
    <location>
        <begin position="940"/>
        <end position="1260"/>
    </location>
</feature>
<keyword evidence="3" id="KW-0862">Zinc</keyword>
<feature type="compositionally biased region" description="Polar residues" evidence="6">
    <location>
        <begin position="37"/>
        <end position="48"/>
    </location>
</feature>
<feature type="region of interest" description="Disordered" evidence="6">
    <location>
        <begin position="1"/>
        <end position="85"/>
    </location>
</feature>
<evidence type="ECO:0000259" key="7">
    <source>
        <dbReference type="PROSITE" id="PS50016"/>
    </source>
</evidence>
<feature type="compositionally biased region" description="Basic and acidic residues" evidence="6">
    <location>
        <begin position="276"/>
        <end position="297"/>
    </location>
</feature>
<dbReference type="InterPro" id="IPR001965">
    <property type="entry name" value="Znf_PHD"/>
</dbReference>
<feature type="compositionally biased region" description="Basic and acidic residues" evidence="6">
    <location>
        <begin position="145"/>
        <end position="162"/>
    </location>
</feature>